<evidence type="ECO:0000256" key="13">
    <source>
        <dbReference type="SAM" id="SignalP"/>
    </source>
</evidence>
<reference evidence="16 17" key="1">
    <citation type="submission" date="2018-12" db="EMBL/GenBank/DDBJ databases">
        <title>Genome sequencing of Eikenella corrodens KCOM 3110 (= JS217).</title>
        <authorList>
            <person name="Koo J.-K."/>
            <person name="Park S.-N."/>
            <person name="Lim Y.K."/>
        </authorList>
    </citation>
    <scope>NUCLEOTIDE SEQUENCE [LARGE SCALE GENOMIC DNA]</scope>
    <source>
        <strain evidence="16 17">KCOM 3110</strain>
    </source>
</reference>
<evidence type="ECO:0000256" key="5">
    <source>
        <dbReference type="ARBA" id="ARBA00022692"/>
    </source>
</evidence>
<comment type="subcellular location">
    <subcellularLocation>
        <location evidence="1 10">Cell outer membrane</location>
        <topology evidence="1 10">Multi-pass membrane protein</topology>
    </subcellularLocation>
</comment>
<keyword evidence="7 10" id="KW-0472">Membrane</keyword>
<evidence type="ECO:0000256" key="9">
    <source>
        <dbReference type="ARBA" id="ARBA00023237"/>
    </source>
</evidence>
<dbReference type="InterPro" id="IPR058134">
    <property type="entry name" value="PirA/FepA/PfeA"/>
</dbReference>
<feature type="region of interest" description="Disordered" evidence="12">
    <location>
        <begin position="514"/>
        <end position="545"/>
    </location>
</feature>
<dbReference type="NCBIfam" id="NF010048">
    <property type="entry name" value="PRK13524.1"/>
    <property type="match status" value="1"/>
</dbReference>
<dbReference type="PANTHER" id="PTHR30069:SF8">
    <property type="entry name" value="TONB-DEPENDENT SIDEROPHORE RECEPTOR PROTEIN"/>
    <property type="match status" value="1"/>
</dbReference>
<dbReference type="PANTHER" id="PTHR30069">
    <property type="entry name" value="TONB-DEPENDENT OUTER MEMBRANE RECEPTOR"/>
    <property type="match status" value="1"/>
</dbReference>
<organism evidence="16 17">
    <name type="scientific">Eikenella corrodens</name>
    <dbReference type="NCBI Taxonomy" id="539"/>
    <lineage>
        <taxon>Bacteria</taxon>
        <taxon>Pseudomonadati</taxon>
        <taxon>Pseudomonadota</taxon>
        <taxon>Betaproteobacteria</taxon>
        <taxon>Neisseriales</taxon>
        <taxon>Neisseriaceae</taxon>
        <taxon>Eikenella</taxon>
    </lineage>
</organism>
<dbReference type="GO" id="GO:0009279">
    <property type="term" value="C:cell outer membrane"/>
    <property type="evidence" value="ECO:0007669"/>
    <property type="project" value="UniProtKB-SubCell"/>
</dbReference>
<dbReference type="GO" id="GO:0015344">
    <property type="term" value="F:siderophore uptake transmembrane transporter activity"/>
    <property type="evidence" value="ECO:0007669"/>
    <property type="project" value="TreeGrafter"/>
</dbReference>
<feature type="domain" description="TonB-dependent receptor plug" evidence="15">
    <location>
        <begin position="56"/>
        <end position="168"/>
    </location>
</feature>
<evidence type="ECO:0000256" key="6">
    <source>
        <dbReference type="ARBA" id="ARBA00023077"/>
    </source>
</evidence>
<proteinExistence type="inferred from homology"/>
<evidence type="ECO:0000256" key="12">
    <source>
        <dbReference type="SAM" id="MobiDB-lite"/>
    </source>
</evidence>
<evidence type="ECO:0000256" key="7">
    <source>
        <dbReference type="ARBA" id="ARBA00023136"/>
    </source>
</evidence>
<dbReference type="InterPro" id="IPR039426">
    <property type="entry name" value="TonB-dep_rcpt-like"/>
</dbReference>
<feature type="signal peptide" evidence="13">
    <location>
        <begin position="1"/>
        <end position="22"/>
    </location>
</feature>
<feature type="chain" id="PRO_5019056787" evidence="13">
    <location>
        <begin position="23"/>
        <end position="801"/>
    </location>
</feature>
<protein>
    <submittedName>
        <fullName evidence="16">TonB-dependent receptor</fullName>
    </submittedName>
</protein>
<dbReference type="Pfam" id="PF00593">
    <property type="entry name" value="TonB_dep_Rec_b-barrel"/>
    <property type="match status" value="1"/>
</dbReference>
<dbReference type="InterPro" id="IPR012910">
    <property type="entry name" value="Plug_dom"/>
</dbReference>
<dbReference type="AlphaFoldDB" id="A0A3S9SK42"/>
<dbReference type="Proteomes" id="UP000282435">
    <property type="component" value="Chromosome"/>
</dbReference>
<accession>A0A3S9SK42</accession>
<dbReference type="SUPFAM" id="SSF56935">
    <property type="entry name" value="Porins"/>
    <property type="match status" value="1"/>
</dbReference>
<evidence type="ECO:0000256" key="4">
    <source>
        <dbReference type="ARBA" id="ARBA00022452"/>
    </source>
</evidence>
<keyword evidence="6 11" id="KW-0798">TonB box</keyword>
<evidence type="ECO:0000313" key="16">
    <source>
        <dbReference type="EMBL" id="AZR59887.1"/>
    </source>
</evidence>
<dbReference type="Pfam" id="PF07715">
    <property type="entry name" value="Plug"/>
    <property type="match status" value="1"/>
</dbReference>
<evidence type="ECO:0000256" key="2">
    <source>
        <dbReference type="ARBA" id="ARBA00009810"/>
    </source>
</evidence>
<dbReference type="InterPro" id="IPR037066">
    <property type="entry name" value="Plug_dom_sf"/>
</dbReference>
<dbReference type="EMBL" id="CP034670">
    <property type="protein sequence ID" value="AZR59887.1"/>
    <property type="molecule type" value="Genomic_DNA"/>
</dbReference>
<evidence type="ECO:0000256" key="1">
    <source>
        <dbReference type="ARBA" id="ARBA00004571"/>
    </source>
</evidence>
<dbReference type="InterPro" id="IPR000531">
    <property type="entry name" value="Beta-barrel_TonB"/>
</dbReference>
<keyword evidence="5 10" id="KW-0812">Transmembrane</keyword>
<dbReference type="GO" id="GO:0044718">
    <property type="term" value="P:siderophore transmembrane transport"/>
    <property type="evidence" value="ECO:0007669"/>
    <property type="project" value="TreeGrafter"/>
</dbReference>
<feature type="domain" description="TonB-dependent receptor-like beta-barrel" evidence="14">
    <location>
        <begin position="259"/>
        <end position="771"/>
    </location>
</feature>
<evidence type="ECO:0000256" key="11">
    <source>
        <dbReference type="RuleBase" id="RU003357"/>
    </source>
</evidence>
<dbReference type="CDD" id="cd01347">
    <property type="entry name" value="ligand_gated_channel"/>
    <property type="match status" value="1"/>
</dbReference>
<evidence type="ECO:0000256" key="10">
    <source>
        <dbReference type="PROSITE-ProRule" id="PRU01360"/>
    </source>
</evidence>
<keyword evidence="13" id="KW-0732">Signal</keyword>
<evidence type="ECO:0000256" key="8">
    <source>
        <dbReference type="ARBA" id="ARBA00023170"/>
    </source>
</evidence>
<dbReference type="NCBIfam" id="NF010051">
    <property type="entry name" value="PRK13528.1"/>
    <property type="match status" value="1"/>
</dbReference>
<keyword evidence="9 10" id="KW-0998">Cell outer membrane</keyword>
<evidence type="ECO:0000259" key="14">
    <source>
        <dbReference type="Pfam" id="PF00593"/>
    </source>
</evidence>
<dbReference type="Gene3D" id="2.170.130.10">
    <property type="entry name" value="TonB-dependent receptor, plug domain"/>
    <property type="match status" value="1"/>
</dbReference>
<evidence type="ECO:0000256" key="3">
    <source>
        <dbReference type="ARBA" id="ARBA00022448"/>
    </source>
</evidence>
<evidence type="ECO:0000313" key="17">
    <source>
        <dbReference type="Proteomes" id="UP000282435"/>
    </source>
</evidence>
<dbReference type="InterPro" id="IPR036942">
    <property type="entry name" value="Beta-barrel_TonB_sf"/>
</dbReference>
<gene>
    <name evidence="16" type="ORF">ELB75_07520</name>
</gene>
<dbReference type="Gene3D" id="2.40.170.20">
    <property type="entry name" value="TonB-dependent receptor, beta-barrel domain"/>
    <property type="match status" value="1"/>
</dbReference>
<keyword evidence="3 10" id="KW-0813">Transport</keyword>
<comment type="similarity">
    <text evidence="2 10 11">Belongs to the TonB-dependent receptor family.</text>
</comment>
<dbReference type="PROSITE" id="PS52016">
    <property type="entry name" value="TONB_DEPENDENT_REC_3"/>
    <property type="match status" value="1"/>
</dbReference>
<sequence>MQTKLFRLTVLNALLLSGFATAETAPAASEPVADSAELETIYITAEAQAKQQLGSSLITKQDLQRMPVTNDISEIVSKMPGVTLSTNSPGGARGNKRQIDIRAMGPENTLILIDGKSVRSRNAERYGRGGVRNTRGDSNWVPPEMIEKIEVLRGPAAARYGSGAMGGVVNIRTKSITREFHGSVGTYIEQPQSGTGQGATRRANFIVSGPIVQDTLGFRLYGSLNKTSPDDFDINNSVNTGTALSAGREGVRNRDIAGRLQWDISPTQRLIFDASYSRQGNIYNGDTQSSNVLVPAVRNVAFPLIGSETARLYRQSYTLTHRGNWEWGDLESYISFDKTVNSRLPEGLLGSTEGAYNSTTGFSDSILKNYRFGSRADLPLGRHTLTVGAEGGRSVLDDAASMKQTMQTYGNIPWLASTGRSGKGSQNDFAIYVEDNISLNQGRTFLTPGLRWDYNTAFGSNFSPSFNFSHALNDNWRIKGGIARAFKAPNLYQTQPNYMLTNASHGCPIDEHNRWDNPNAQNNSATGGTGAGNDQRPTNPYLNSRPGGFDWGRACYFVGNKDIKPETSINKEIGFEFNKDGYLASLAYFHNDYRNRIIDNGEFVTTIDAPPSGYDRDVRRTNNRADINIWRNYTATNVYQWGNRGKAVLAGFEGNVTLPLIRDKLNFSTNFTYFHRNEEKFYGNPVSIVPKYTINSALNWQITPEWDLNATYTRYGRQKTGSRPTRFIDVYYEDGGSKLKEHELGSYGVFGLNVGYNWKDTVSLRAGVNNLFDKTILRTAGTARTYNERRRSFFFNARYSF</sequence>
<keyword evidence="4 10" id="KW-1134">Transmembrane beta strand</keyword>
<dbReference type="RefSeq" id="WP_126983394.1">
    <property type="nucleotide sequence ID" value="NZ_CP034670.1"/>
</dbReference>
<name>A0A3S9SK42_EIKCO</name>
<evidence type="ECO:0000259" key="15">
    <source>
        <dbReference type="Pfam" id="PF07715"/>
    </source>
</evidence>
<dbReference type="OrthoDB" id="183532at2"/>
<keyword evidence="8 16" id="KW-0675">Receptor</keyword>